<dbReference type="InterPro" id="IPR023833">
    <property type="entry name" value="Signal_pept_SipW-depend-type"/>
</dbReference>
<protein>
    <submittedName>
        <fullName evidence="2">Cell division protein FtsN</fullName>
    </submittedName>
</protein>
<evidence type="ECO:0000313" key="2">
    <source>
        <dbReference type="EMBL" id="GGE77488.1"/>
    </source>
</evidence>
<evidence type="ECO:0000313" key="3">
    <source>
        <dbReference type="Proteomes" id="UP000605259"/>
    </source>
</evidence>
<keyword evidence="2" id="KW-0132">Cell division</keyword>
<organism evidence="2 3">
    <name type="scientific">Priestia taiwanensis</name>
    <dbReference type="NCBI Taxonomy" id="1347902"/>
    <lineage>
        <taxon>Bacteria</taxon>
        <taxon>Bacillati</taxon>
        <taxon>Bacillota</taxon>
        <taxon>Bacilli</taxon>
        <taxon>Bacillales</taxon>
        <taxon>Bacillaceae</taxon>
        <taxon>Priestia</taxon>
    </lineage>
</organism>
<feature type="chain" id="PRO_5037137567" evidence="1">
    <location>
        <begin position="28"/>
        <end position="195"/>
    </location>
</feature>
<dbReference type="NCBIfam" id="TIGR04088">
    <property type="entry name" value="cognate_SipW"/>
    <property type="match status" value="1"/>
</dbReference>
<sequence>MSWKKKFGMGAVSAALGLSLVGGGTYAYFSDTEVSKNNFTAGTLDLSLNPETIVNIENLKPGDKVKKTFDIKNDGSLPIDKVLLGSSYEVMDAKGDNAKADFGEHIRVNFLKNVDGKVTIIKSKTLKELNNISEDLLKEKGWFLVYDTNLKVGAKDKIEVEFEFVDNKKNQNVFQGDSVELKWTFKATQTDGESR</sequence>
<dbReference type="GO" id="GO:0051301">
    <property type="term" value="P:cell division"/>
    <property type="evidence" value="ECO:0007669"/>
    <property type="project" value="UniProtKB-KW"/>
</dbReference>
<reference evidence="2" key="2">
    <citation type="submission" date="2020-09" db="EMBL/GenBank/DDBJ databases">
        <authorList>
            <person name="Sun Q."/>
            <person name="Zhou Y."/>
        </authorList>
    </citation>
    <scope>NUCLEOTIDE SEQUENCE</scope>
    <source>
        <strain evidence="2">CGMCC 1.12698</strain>
    </source>
</reference>
<proteinExistence type="predicted"/>
<dbReference type="InterPro" id="IPR022121">
    <property type="entry name" value="Peptidase_M73_camelysin"/>
</dbReference>
<evidence type="ECO:0000256" key="1">
    <source>
        <dbReference type="SAM" id="SignalP"/>
    </source>
</evidence>
<keyword evidence="3" id="KW-1185">Reference proteome</keyword>
<comment type="caution">
    <text evidence="2">The sequence shown here is derived from an EMBL/GenBank/DDBJ whole genome shotgun (WGS) entry which is preliminary data.</text>
</comment>
<dbReference type="RefSeq" id="WP_188389182.1">
    <property type="nucleotide sequence ID" value="NZ_BMFK01000002.1"/>
</dbReference>
<keyword evidence="2" id="KW-0131">Cell cycle</keyword>
<dbReference type="Pfam" id="PF12389">
    <property type="entry name" value="Peptidase_M73"/>
    <property type="match status" value="1"/>
</dbReference>
<keyword evidence="1" id="KW-0732">Signal</keyword>
<dbReference type="AlphaFoldDB" id="A0A917AXA7"/>
<gene>
    <name evidence="2" type="primary">calY</name>
    <name evidence="2" type="ORF">GCM10007140_28950</name>
</gene>
<feature type="signal peptide" evidence="1">
    <location>
        <begin position="1"/>
        <end position="27"/>
    </location>
</feature>
<dbReference type="EMBL" id="BMFK01000002">
    <property type="protein sequence ID" value="GGE77488.1"/>
    <property type="molecule type" value="Genomic_DNA"/>
</dbReference>
<accession>A0A917AXA7</accession>
<reference evidence="2" key="1">
    <citation type="journal article" date="2014" name="Int. J. Syst. Evol. Microbiol.">
        <title>Complete genome sequence of Corynebacterium casei LMG S-19264T (=DSM 44701T), isolated from a smear-ripened cheese.</title>
        <authorList>
            <consortium name="US DOE Joint Genome Institute (JGI-PGF)"/>
            <person name="Walter F."/>
            <person name="Albersmeier A."/>
            <person name="Kalinowski J."/>
            <person name="Ruckert C."/>
        </authorList>
    </citation>
    <scope>NUCLEOTIDE SEQUENCE</scope>
    <source>
        <strain evidence="2">CGMCC 1.12698</strain>
    </source>
</reference>
<name>A0A917AXA7_9BACI</name>
<dbReference type="Proteomes" id="UP000605259">
    <property type="component" value="Unassembled WGS sequence"/>
</dbReference>